<dbReference type="EMBL" id="CAJVPI010000578">
    <property type="protein sequence ID" value="CAG8552005.1"/>
    <property type="molecule type" value="Genomic_DNA"/>
</dbReference>
<proteinExistence type="predicted"/>
<gene>
    <name evidence="1" type="ORF">PBRASI_LOCUS5139</name>
</gene>
<accession>A0A9N9B132</accession>
<protein>
    <submittedName>
        <fullName evidence="1">4356_t:CDS:1</fullName>
    </submittedName>
</protein>
<dbReference type="AlphaFoldDB" id="A0A9N9B132"/>
<reference evidence="1" key="1">
    <citation type="submission" date="2021-06" db="EMBL/GenBank/DDBJ databases">
        <authorList>
            <person name="Kallberg Y."/>
            <person name="Tangrot J."/>
            <person name="Rosling A."/>
        </authorList>
    </citation>
    <scope>NUCLEOTIDE SEQUENCE</scope>
    <source>
        <strain evidence="1">BR232B</strain>
    </source>
</reference>
<comment type="caution">
    <text evidence="1">The sequence shown here is derived from an EMBL/GenBank/DDBJ whole genome shotgun (WGS) entry which is preliminary data.</text>
</comment>
<dbReference type="Proteomes" id="UP000789739">
    <property type="component" value="Unassembled WGS sequence"/>
</dbReference>
<name>A0A9N9B132_9GLOM</name>
<keyword evidence="2" id="KW-1185">Reference proteome</keyword>
<organism evidence="1 2">
    <name type="scientific">Paraglomus brasilianum</name>
    <dbReference type="NCBI Taxonomy" id="144538"/>
    <lineage>
        <taxon>Eukaryota</taxon>
        <taxon>Fungi</taxon>
        <taxon>Fungi incertae sedis</taxon>
        <taxon>Mucoromycota</taxon>
        <taxon>Glomeromycotina</taxon>
        <taxon>Glomeromycetes</taxon>
        <taxon>Paraglomerales</taxon>
        <taxon>Paraglomeraceae</taxon>
        <taxon>Paraglomus</taxon>
    </lineage>
</organism>
<sequence>MDDGRSGSAKGRPSLSHMDGDLFFVVACRLGLTHGDHTGRGVREMTLLSHMGGKPFTHKGITLQVTITKYLKFLKLLDREIIKIDRDDEEEPQVNALNNGL</sequence>
<evidence type="ECO:0000313" key="2">
    <source>
        <dbReference type="Proteomes" id="UP000789739"/>
    </source>
</evidence>
<evidence type="ECO:0000313" key="1">
    <source>
        <dbReference type="EMBL" id="CAG8552005.1"/>
    </source>
</evidence>